<protein>
    <submittedName>
        <fullName evidence="2">ABC transporter permease</fullName>
    </submittedName>
</protein>
<gene>
    <name evidence="2" type="ORF">G5C51_26590</name>
</gene>
<dbReference type="RefSeq" id="WP_165240753.1">
    <property type="nucleotide sequence ID" value="NZ_JAAKZV010000143.1"/>
</dbReference>
<feature type="transmembrane region" description="Helical" evidence="1">
    <location>
        <begin position="228"/>
        <end position="250"/>
    </location>
</feature>
<reference evidence="2 3" key="1">
    <citation type="submission" date="2020-02" db="EMBL/GenBank/DDBJ databases">
        <title>Whole-genome analyses of novel actinobacteria.</title>
        <authorList>
            <person name="Sahin N."/>
        </authorList>
    </citation>
    <scope>NUCLEOTIDE SEQUENCE [LARGE SCALE GENOMIC DNA]</scope>
    <source>
        <strain evidence="2 3">A7024</strain>
    </source>
</reference>
<keyword evidence="3" id="KW-1185">Reference proteome</keyword>
<evidence type="ECO:0000313" key="2">
    <source>
        <dbReference type="EMBL" id="NGN67460.1"/>
    </source>
</evidence>
<keyword evidence="1" id="KW-0812">Transmembrane</keyword>
<proteinExistence type="predicted"/>
<feature type="transmembrane region" description="Helical" evidence="1">
    <location>
        <begin position="28"/>
        <end position="49"/>
    </location>
</feature>
<keyword evidence="1" id="KW-1133">Transmembrane helix</keyword>
<sequence>MSATDAAVTPARVLRSEWSKLCSLRSTWYTIGGAVALSLALGLIIGISYEDGGDGPADPVEVPLFGLNFAQLLLPILGILVAAGEWSTGLIRATMAAVPRRLPVLWAKAAVLGAAVFATILATALITFPLAQSFLSGTRIEAGFSDPGVARALFGSAAAVALISVIGLALGALVRSVPASIGIFVAVLMVMPGLAQLAPYAWVETAINYTPLHAAEPLVSALPKDDRISPLAGLLTLCAWVAAVLAAAAVRLRRSDV</sequence>
<accession>A0A6G4U6U7</accession>
<feature type="transmembrane region" description="Helical" evidence="1">
    <location>
        <begin position="109"/>
        <end position="132"/>
    </location>
</feature>
<feature type="transmembrane region" description="Helical" evidence="1">
    <location>
        <begin position="181"/>
        <end position="202"/>
    </location>
</feature>
<comment type="caution">
    <text evidence="2">The sequence shown here is derived from an EMBL/GenBank/DDBJ whole genome shotgun (WGS) entry which is preliminary data.</text>
</comment>
<feature type="transmembrane region" description="Helical" evidence="1">
    <location>
        <begin position="152"/>
        <end position="174"/>
    </location>
</feature>
<dbReference type="AlphaFoldDB" id="A0A6G4U6U7"/>
<evidence type="ECO:0000313" key="3">
    <source>
        <dbReference type="Proteomes" id="UP000481583"/>
    </source>
</evidence>
<dbReference type="EMBL" id="JAAKZV010000143">
    <property type="protein sequence ID" value="NGN67460.1"/>
    <property type="molecule type" value="Genomic_DNA"/>
</dbReference>
<keyword evidence="1" id="KW-0472">Membrane</keyword>
<name>A0A6G4U6U7_9ACTN</name>
<dbReference type="Proteomes" id="UP000481583">
    <property type="component" value="Unassembled WGS sequence"/>
</dbReference>
<organism evidence="2 3">
    <name type="scientific">Streptomyces coryli</name>
    <dbReference type="NCBI Taxonomy" id="1128680"/>
    <lineage>
        <taxon>Bacteria</taxon>
        <taxon>Bacillati</taxon>
        <taxon>Actinomycetota</taxon>
        <taxon>Actinomycetes</taxon>
        <taxon>Kitasatosporales</taxon>
        <taxon>Streptomycetaceae</taxon>
        <taxon>Streptomyces</taxon>
    </lineage>
</organism>
<evidence type="ECO:0000256" key="1">
    <source>
        <dbReference type="SAM" id="Phobius"/>
    </source>
</evidence>
<feature type="transmembrane region" description="Helical" evidence="1">
    <location>
        <begin position="69"/>
        <end position="88"/>
    </location>
</feature>